<dbReference type="PANTHER" id="PTHR36840:SF1">
    <property type="entry name" value="BLL5714 PROTEIN"/>
    <property type="match status" value="1"/>
</dbReference>
<keyword evidence="3" id="KW-1185">Reference proteome</keyword>
<dbReference type="PANTHER" id="PTHR36840">
    <property type="entry name" value="BLL5714 PROTEIN"/>
    <property type="match status" value="1"/>
</dbReference>
<feature type="transmembrane region" description="Helical" evidence="1">
    <location>
        <begin position="21"/>
        <end position="43"/>
    </location>
</feature>
<dbReference type="InterPro" id="IPR010640">
    <property type="entry name" value="Low_temperature_requirement_A"/>
</dbReference>
<dbReference type="EMBL" id="CP033219">
    <property type="protein sequence ID" value="AZV79899.1"/>
    <property type="molecule type" value="Genomic_DNA"/>
</dbReference>
<organism evidence="2 3">
    <name type="scientific">Parasedimentitalea marina</name>
    <dbReference type="NCBI Taxonomy" id="2483033"/>
    <lineage>
        <taxon>Bacteria</taxon>
        <taxon>Pseudomonadati</taxon>
        <taxon>Pseudomonadota</taxon>
        <taxon>Alphaproteobacteria</taxon>
        <taxon>Rhodobacterales</taxon>
        <taxon>Paracoccaceae</taxon>
        <taxon>Parasedimentitalea</taxon>
    </lineage>
</organism>
<dbReference type="RefSeq" id="WP_127750487.1">
    <property type="nucleotide sequence ID" value="NZ_CP033219.1"/>
</dbReference>
<keyword evidence="1" id="KW-0472">Membrane</keyword>
<feature type="transmembrane region" description="Helical" evidence="1">
    <location>
        <begin position="363"/>
        <end position="385"/>
    </location>
</feature>
<name>A0A3T0N7D5_9RHOB</name>
<keyword evidence="1" id="KW-1133">Transmembrane helix</keyword>
<gene>
    <name evidence="2" type="ORF">EBB79_19780</name>
</gene>
<feature type="transmembrane region" description="Helical" evidence="1">
    <location>
        <begin position="341"/>
        <end position="357"/>
    </location>
</feature>
<reference evidence="2 3" key="1">
    <citation type="submission" date="2018-10" db="EMBL/GenBank/DDBJ databases">
        <title>Parasedimentitalea marina sp. nov., a psychrophilic bacterium isolated from deep seawater of the New Britain Trench.</title>
        <authorList>
            <person name="Cao J."/>
        </authorList>
    </citation>
    <scope>NUCLEOTIDE SEQUENCE [LARGE SCALE GENOMIC DNA]</scope>
    <source>
        <strain evidence="2 3">W43</strain>
    </source>
</reference>
<feature type="transmembrane region" description="Helical" evidence="1">
    <location>
        <begin position="89"/>
        <end position="109"/>
    </location>
</feature>
<feature type="transmembrane region" description="Helical" evidence="1">
    <location>
        <begin position="242"/>
        <end position="260"/>
    </location>
</feature>
<feature type="transmembrane region" description="Helical" evidence="1">
    <location>
        <begin position="272"/>
        <end position="297"/>
    </location>
</feature>
<dbReference type="Proteomes" id="UP000283063">
    <property type="component" value="Chromosome"/>
</dbReference>
<feature type="transmembrane region" description="Helical" evidence="1">
    <location>
        <begin position="211"/>
        <end position="230"/>
    </location>
</feature>
<feature type="transmembrane region" description="Helical" evidence="1">
    <location>
        <begin position="55"/>
        <end position="77"/>
    </location>
</feature>
<accession>A0A3T0N7D5</accession>
<protein>
    <submittedName>
        <fullName evidence="2">Low temperature requirement protein A</fullName>
    </submittedName>
</protein>
<evidence type="ECO:0000313" key="3">
    <source>
        <dbReference type="Proteomes" id="UP000283063"/>
    </source>
</evidence>
<sequence>MPNQVKFRLAPRDRHETHRAATPLELMFDLASVIAIATAATGLHHAVAHSHFADGVVGFFFAFFMIWLAWMNYTWFASAYDNGHRWFQIISMAIMFGSLVLAAGIPAVFAGEPLFLVLIGFIIMRLGLVVLWLAAAQSGSGHRETSLRYAGGIAALQVFWVAIILMIPATSAALKWAFLLGFAMELAVPVFSEGSNRTAWHKHHIIERYGLLNIIVLGECFLAVVMAIKGEGGLPSWQLLEIGLLASIITFALWALYFNGHDHLPHEEKNHVLIWGYGHFTLFASGAATGAGFAVMVDFANHSAHLSETAAALSVAIPVSLYVMSVWLVRDRYWLVGGAQFVMPGCAVAVLLAAFFASSHVLLLIAAVLIGTLIIRTNLGANLAVKEK</sequence>
<feature type="transmembrane region" description="Helical" evidence="1">
    <location>
        <begin position="115"/>
        <end position="135"/>
    </location>
</feature>
<dbReference type="Pfam" id="PF06772">
    <property type="entry name" value="LtrA"/>
    <property type="match status" value="1"/>
</dbReference>
<dbReference type="AlphaFoldDB" id="A0A3T0N7D5"/>
<keyword evidence="1" id="KW-0812">Transmembrane</keyword>
<proteinExistence type="predicted"/>
<dbReference type="OrthoDB" id="7698234at2"/>
<feature type="transmembrane region" description="Helical" evidence="1">
    <location>
        <begin position="309"/>
        <end position="329"/>
    </location>
</feature>
<evidence type="ECO:0000256" key="1">
    <source>
        <dbReference type="SAM" id="Phobius"/>
    </source>
</evidence>
<evidence type="ECO:0000313" key="2">
    <source>
        <dbReference type="EMBL" id="AZV79899.1"/>
    </source>
</evidence>
<feature type="transmembrane region" description="Helical" evidence="1">
    <location>
        <begin position="147"/>
        <end position="167"/>
    </location>
</feature>
<dbReference type="KEGG" id="sedi:EBB79_19780"/>